<comment type="function">
    <text evidence="9">Mediates the uptake of pyruvate into mitochondria.</text>
</comment>
<evidence type="ECO:0000313" key="11">
    <source>
        <dbReference type="Proteomes" id="UP000241818"/>
    </source>
</evidence>
<dbReference type="AlphaFoldDB" id="A0A2T3B526"/>
<dbReference type="RefSeq" id="XP_024722014.1">
    <property type="nucleotide sequence ID" value="XM_024862467.1"/>
</dbReference>
<evidence type="ECO:0000313" key="10">
    <source>
        <dbReference type="EMBL" id="PSS21859.1"/>
    </source>
</evidence>
<keyword evidence="6 9" id="KW-1133">Transmembrane helix</keyword>
<accession>A0A2T3B526</accession>
<name>A0A2T3B526_AMORE</name>
<dbReference type="GO" id="GO:0005743">
    <property type="term" value="C:mitochondrial inner membrane"/>
    <property type="evidence" value="ECO:0007669"/>
    <property type="project" value="UniProtKB-SubCell"/>
</dbReference>
<keyword evidence="4 9" id="KW-0812">Transmembrane</keyword>
<comment type="caution">
    <text evidence="9">Lacks conserved residue(s) required for the propagation of feature annotation.</text>
</comment>
<evidence type="ECO:0000256" key="6">
    <source>
        <dbReference type="ARBA" id="ARBA00022989"/>
    </source>
</evidence>
<evidence type="ECO:0000256" key="2">
    <source>
        <dbReference type="ARBA" id="ARBA00006416"/>
    </source>
</evidence>
<dbReference type="FunCoup" id="A0A2T3B526">
    <property type="interactions" value="274"/>
</dbReference>
<evidence type="ECO:0000256" key="8">
    <source>
        <dbReference type="ARBA" id="ARBA00023136"/>
    </source>
</evidence>
<dbReference type="PANTHER" id="PTHR14154">
    <property type="entry name" value="UPF0041 BRAIN PROTEIN 44-RELATED"/>
    <property type="match status" value="1"/>
</dbReference>
<dbReference type="OrthoDB" id="869189at2759"/>
<gene>
    <name evidence="10" type="ORF">M430DRAFT_136528</name>
</gene>
<feature type="transmembrane region" description="Helical" evidence="9">
    <location>
        <begin position="121"/>
        <end position="142"/>
    </location>
</feature>
<dbReference type="InParanoid" id="A0A2T3B526"/>
<evidence type="ECO:0000256" key="1">
    <source>
        <dbReference type="ARBA" id="ARBA00004448"/>
    </source>
</evidence>
<dbReference type="Proteomes" id="UP000241818">
    <property type="component" value="Unassembled WGS sequence"/>
</dbReference>
<reference evidence="10 11" key="1">
    <citation type="journal article" date="2018" name="New Phytol.">
        <title>Comparative genomics and transcriptomics depict ericoid mycorrhizal fungi as versatile saprotrophs and plant mutualists.</title>
        <authorList>
            <person name="Martino E."/>
            <person name="Morin E."/>
            <person name="Grelet G.A."/>
            <person name="Kuo A."/>
            <person name="Kohler A."/>
            <person name="Daghino S."/>
            <person name="Barry K.W."/>
            <person name="Cichocki N."/>
            <person name="Clum A."/>
            <person name="Dockter R.B."/>
            <person name="Hainaut M."/>
            <person name="Kuo R.C."/>
            <person name="LaButti K."/>
            <person name="Lindahl B.D."/>
            <person name="Lindquist E.A."/>
            <person name="Lipzen A."/>
            <person name="Khouja H.R."/>
            <person name="Magnuson J."/>
            <person name="Murat C."/>
            <person name="Ohm R.A."/>
            <person name="Singer S.W."/>
            <person name="Spatafora J.W."/>
            <person name="Wang M."/>
            <person name="Veneault-Fourrey C."/>
            <person name="Henrissat B."/>
            <person name="Grigoriev I.V."/>
            <person name="Martin F.M."/>
            <person name="Perotto S."/>
        </authorList>
    </citation>
    <scope>NUCLEOTIDE SEQUENCE [LARGE SCALE GENOMIC DNA]</scope>
    <source>
        <strain evidence="10 11">ATCC 22711</strain>
    </source>
</reference>
<keyword evidence="3 9" id="KW-0813">Transport</keyword>
<keyword evidence="11" id="KW-1185">Reference proteome</keyword>
<comment type="similarity">
    <text evidence="2 9">Belongs to the mitochondrial pyruvate carrier (MPC) (TC 2.A.105) family.</text>
</comment>
<evidence type="ECO:0000256" key="4">
    <source>
        <dbReference type="ARBA" id="ARBA00022692"/>
    </source>
</evidence>
<dbReference type="GO" id="GO:0006850">
    <property type="term" value="P:pyruvate import into mitochondria"/>
    <property type="evidence" value="ECO:0007669"/>
    <property type="project" value="InterPro"/>
</dbReference>
<comment type="subcellular location">
    <subcellularLocation>
        <location evidence="1 9">Mitochondrion inner membrane</location>
        <topology evidence="1 9">Multi-pass membrane protein</topology>
    </subcellularLocation>
</comment>
<protein>
    <recommendedName>
        <fullName evidence="9">Mitochondrial pyruvate carrier</fullName>
    </recommendedName>
</protein>
<keyword evidence="5 9" id="KW-0999">Mitochondrion inner membrane</keyword>
<dbReference type="EMBL" id="KZ679009">
    <property type="protein sequence ID" value="PSS21859.1"/>
    <property type="molecule type" value="Genomic_DNA"/>
</dbReference>
<dbReference type="InterPro" id="IPR005336">
    <property type="entry name" value="MPC"/>
</dbReference>
<dbReference type="GeneID" id="36570548"/>
<keyword evidence="8 9" id="KW-0472">Membrane</keyword>
<organism evidence="10 11">
    <name type="scientific">Amorphotheca resinae ATCC 22711</name>
    <dbReference type="NCBI Taxonomy" id="857342"/>
    <lineage>
        <taxon>Eukaryota</taxon>
        <taxon>Fungi</taxon>
        <taxon>Dikarya</taxon>
        <taxon>Ascomycota</taxon>
        <taxon>Pezizomycotina</taxon>
        <taxon>Leotiomycetes</taxon>
        <taxon>Helotiales</taxon>
        <taxon>Amorphothecaceae</taxon>
        <taxon>Amorphotheca</taxon>
    </lineage>
</organism>
<sequence length="181" mass="20159">MPAPSQILRAARPAFRSQFFTAQSQVSRSGFKSKFGGRRWQSTAAPTENAQQSWFKRMWDSPIGLKTVHFWAPVMKWALVLAGVSDFYRPAENLSLTQNAALTATGLIWTRWCLIIKPRNILLATVNFFLGIVGVVQVGRILNYNYSVKGQTAGKQVEAAKEDVVEKAGDLKEKAIEVVKS</sequence>
<proteinExistence type="inferred from homology"/>
<keyword evidence="7 9" id="KW-0496">Mitochondrion</keyword>
<dbReference type="Pfam" id="PF03650">
    <property type="entry name" value="MPC"/>
    <property type="match status" value="1"/>
</dbReference>
<evidence type="ECO:0000256" key="3">
    <source>
        <dbReference type="ARBA" id="ARBA00022448"/>
    </source>
</evidence>
<dbReference type="STRING" id="857342.A0A2T3B526"/>
<evidence type="ECO:0000256" key="7">
    <source>
        <dbReference type="ARBA" id="ARBA00023128"/>
    </source>
</evidence>
<evidence type="ECO:0000256" key="9">
    <source>
        <dbReference type="RuleBase" id="RU363100"/>
    </source>
</evidence>
<evidence type="ECO:0000256" key="5">
    <source>
        <dbReference type="ARBA" id="ARBA00022792"/>
    </source>
</evidence>